<reference evidence="6 7" key="1">
    <citation type="submission" date="2014-08" db="EMBL/GenBank/DDBJ databases">
        <title>Whole genome shotgun sequence of Rhizobium rubi NBRC 13261.</title>
        <authorList>
            <person name="Katano-Makiyama Y."/>
            <person name="Hosoyama A."/>
            <person name="Hashimoto M."/>
            <person name="Hosoyama Y."/>
            <person name="Noguchi M."/>
            <person name="Tsuchikane K."/>
            <person name="Uohara A."/>
            <person name="Ohji S."/>
            <person name="Ichikawa N."/>
            <person name="Kimura A."/>
            <person name="Yamazoe A."/>
            <person name="Fujita N."/>
        </authorList>
    </citation>
    <scope>NUCLEOTIDE SEQUENCE [LARGE SCALE GENOMIC DNA]</scope>
    <source>
        <strain evidence="6 7">NBRC 13261</strain>
    </source>
</reference>
<evidence type="ECO:0000313" key="6">
    <source>
        <dbReference type="EMBL" id="GAK71684.1"/>
    </source>
</evidence>
<dbReference type="AlphaFoldDB" id="A0A081CYD8"/>
<evidence type="ECO:0000259" key="5">
    <source>
        <dbReference type="PROSITE" id="PS51186"/>
    </source>
</evidence>
<dbReference type="GO" id="GO:0016747">
    <property type="term" value="F:acyltransferase activity, transferring groups other than amino-acyl groups"/>
    <property type="evidence" value="ECO:0007669"/>
    <property type="project" value="InterPro"/>
</dbReference>
<comment type="caution">
    <text evidence="6">The sequence shown here is derived from an EMBL/GenBank/DDBJ whole genome shotgun (WGS) entry which is preliminary data.</text>
</comment>
<evidence type="ECO:0000256" key="3">
    <source>
        <dbReference type="ARBA" id="ARBA00050603"/>
    </source>
</evidence>
<dbReference type="PANTHER" id="PTHR43072:SF23">
    <property type="entry name" value="UPF0039 PROTEIN C11D3.02C"/>
    <property type="match status" value="1"/>
</dbReference>
<accession>A0A081CYD8</accession>
<organism evidence="6 7">
    <name type="scientific">Agrobacterium rubi TR3 = NBRC 13261</name>
    <dbReference type="NCBI Taxonomy" id="1368415"/>
    <lineage>
        <taxon>Bacteria</taxon>
        <taxon>Pseudomonadati</taxon>
        <taxon>Pseudomonadota</taxon>
        <taxon>Alphaproteobacteria</taxon>
        <taxon>Hyphomicrobiales</taxon>
        <taxon>Rhizobiaceae</taxon>
        <taxon>Rhizobium/Agrobacterium group</taxon>
        <taxon>Agrobacterium</taxon>
    </lineage>
</organism>
<dbReference type="PROSITE" id="PS51186">
    <property type="entry name" value="GNAT"/>
    <property type="match status" value="1"/>
</dbReference>
<comment type="catalytic activity">
    <reaction evidence="3">
        <text>L-methionine sulfoximine + acetyl-CoA = N-acetyl-L-methionine sulfoximine + CoA + H(+)</text>
        <dbReference type="Rhea" id="RHEA:47660"/>
        <dbReference type="ChEBI" id="CHEBI:15378"/>
        <dbReference type="ChEBI" id="CHEBI:57287"/>
        <dbReference type="ChEBI" id="CHEBI:57288"/>
        <dbReference type="ChEBI" id="CHEBI:87826"/>
        <dbReference type="ChEBI" id="CHEBI:87827"/>
    </reaction>
</comment>
<dbReference type="InterPro" id="IPR016181">
    <property type="entry name" value="Acyl_CoA_acyltransferase"/>
</dbReference>
<dbReference type="EMBL" id="BBJU01000019">
    <property type="protein sequence ID" value="GAK71684.1"/>
    <property type="molecule type" value="Genomic_DNA"/>
</dbReference>
<keyword evidence="2 6" id="KW-0012">Acyltransferase</keyword>
<feature type="domain" description="N-acetyltransferase" evidence="5">
    <location>
        <begin position="16"/>
        <end position="178"/>
    </location>
</feature>
<evidence type="ECO:0000256" key="4">
    <source>
        <dbReference type="ARBA" id="ARBA00051334"/>
    </source>
</evidence>
<dbReference type="SUPFAM" id="SSF55729">
    <property type="entry name" value="Acyl-CoA N-acyltransferases (Nat)"/>
    <property type="match status" value="1"/>
</dbReference>
<dbReference type="eggNOG" id="COG1247">
    <property type="taxonomic scope" value="Bacteria"/>
</dbReference>
<evidence type="ECO:0000313" key="7">
    <source>
        <dbReference type="Proteomes" id="UP000028701"/>
    </source>
</evidence>
<evidence type="ECO:0000256" key="2">
    <source>
        <dbReference type="ARBA" id="ARBA00023315"/>
    </source>
</evidence>
<dbReference type="PANTHER" id="PTHR43072">
    <property type="entry name" value="N-ACETYLTRANSFERASE"/>
    <property type="match status" value="1"/>
</dbReference>
<keyword evidence="1 6" id="KW-0808">Transferase</keyword>
<dbReference type="FunFam" id="3.40.630.30:FF:000026">
    <property type="entry name" value="Phosphinothricin acetyltransferase"/>
    <property type="match status" value="1"/>
</dbReference>
<sequence length="180" mass="20281">MLPADFDLQRIDSMTIELRDATLDDLPIIMDIYNDAVFNTTAIWNDVLVDLDNRTDWFEARKERGFPVLVAVKEGAVAGYASYGDWRAFDGYRHTREHSVYVHKDARGAGIGKLLMQGLIEHAKASGVHVLIGAIESENTASIRLHEALGFRVAGRYSEVGRKFDRWLDLTSMELKLPIS</sequence>
<dbReference type="CDD" id="cd04301">
    <property type="entry name" value="NAT_SF"/>
    <property type="match status" value="1"/>
</dbReference>
<dbReference type="Pfam" id="PF00583">
    <property type="entry name" value="Acetyltransf_1"/>
    <property type="match status" value="1"/>
</dbReference>
<comment type="catalytic activity">
    <reaction evidence="4">
        <text>L-methionine sulfone + acetyl-CoA = N-acetyl-L-methionine sulfone + CoA + H(+)</text>
        <dbReference type="Rhea" id="RHEA:47656"/>
        <dbReference type="ChEBI" id="CHEBI:15378"/>
        <dbReference type="ChEBI" id="CHEBI:57287"/>
        <dbReference type="ChEBI" id="CHEBI:57288"/>
        <dbReference type="ChEBI" id="CHEBI:87824"/>
        <dbReference type="ChEBI" id="CHEBI:87825"/>
    </reaction>
</comment>
<dbReference type="Proteomes" id="UP000028701">
    <property type="component" value="Unassembled WGS sequence"/>
</dbReference>
<dbReference type="InterPro" id="IPR000182">
    <property type="entry name" value="GNAT_dom"/>
</dbReference>
<dbReference type="Gene3D" id="3.40.630.30">
    <property type="match status" value="1"/>
</dbReference>
<proteinExistence type="predicted"/>
<gene>
    <name evidence="6" type="ORF">RRU01S_19_00890</name>
</gene>
<name>A0A081CYD8_9HYPH</name>
<evidence type="ECO:0000256" key="1">
    <source>
        <dbReference type="ARBA" id="ARBA00022679"/>
    </source>
</evidence>
<protein>
    <submittedName>
        <fullName evidence="6">Putative acyltransferase</fullName>
    </submittedName>
</protein>